<keyword evidence="4" id="KW-1185">Reference proteome</keyword>
<feature type="compositionally biased region" description="Low complexity" evidence="1">
    <location>
        <begin position="905"/>
        <end position="921"/>
    </location>
</feature>
<dbReference type="Gene3D" id="1.25.10.10">
    <property type="entry name" value="Leucine-rich Repeat Variant"/>
    <property type="match status" value="1"/>
</dbReference>
<dbReference type="PANTHER" id="PTHR14873:SF1">
    <property type="entry name" value="OS06G0694100 PROTEIN"/>
    <property type="match status" value="1"/>
</dbReference>
<dbReference type="InterPro" id="IPR016024">
    <property type="entry name" value="ARM-type_fold"/>
</dbReference>
<comment type="caution">
    <text evidence="2">The sequence shown here is derived from an EMBL/GenBank/DDBJ whole genome shotgun (WGS) entry which is preliminary data.</text>
</comment>
<feature type="region of interest" description="Disordered" evidence="1">
    <location>
        <begin position="904"/>
        <end position="923"/>
    </location>
</feature>
<dbReference type="Proteomes" id="UP000722791">
    <property type="component" value="Unassembled WGS sequence"/>
</dbReference>
<dbReference type="SUPFAM" id="SSF48371">
    <property type="entry name" value="ARM repeat"/>
    <property type="match status" value="1"/>
</dbReference>
<dbReference type="Proteomes" id="UP000747110">
    <property type="component" value="Unassembled WGS sequence"/>
</dbReference>
<feature type="region of interest" description="Disordered" evidence="1">
    <location>
        <begin position="1316"/>
        <end position="1335"/>
    </location>
</feature>
<evidence type="ECO:0000313" key="3">
    <source>
        <dbReference type="EMBL" id="GIM06388.1"/>
    </source>
</evidence>
<gene>
    <name evidence="2" type="ORF">Vretifemale_13800</name>
    <name evidence="3" type="ORF">Vretimale_10689</name>
</gene>
<dbReference type="EMBL" id="BNCP01000032">
    <property type="protein sequence ID" value="GIL85331.1"/>
    <property type="molecule type" value="Genomic_DNA"/>
</dbReference>
<feature type="compositionally biased region" description="Basic and acidic residues" evidence="1">
    <location>
        <begin position="1325"/>
        <end position="1335"/>
    </location>
</feature>
<accession>A0A8J4CQ41</accession>
<evidence type="ECO:0000313" key="2">
    <source>
        <dbReference type="EMBL" id="GIL85331.1"/>
    </source>
</evidence>
<feature type="region of interest" description="Disordered" evidence="1">
    <location>
        <begin position="1"/>
        <end position="24"/>
    </location>
</feature>
<feature type="region of interest" description="Disordered" evidence="1">
    <location>
        <begin position="633"/>
        <end position="659"/>
    </location>
</feature>
<evidence type="ECO:0000313" key="4">
    <source>
        <dbReference type="Proteomes" id="UP000747110"/>
    </source>
</evidence>
<proteinExistence type="predicted"/>
<dbReference type="EMBL" id="BNCQ01000021">
    <property type="protein sequence ID" value="GIM06388.1"/>
    <property type="molecule type" value="Genomic_DNA"/>
</dbReference>
<sequence>MTSIDDFQTNDWASPTSPLKMGNNHNAFQRQLWPDIMRALSRRDLQADAVQHHIHLAQDAASLLLQAVKRLRMPSAPHASAFASSEQSAALPSQAHTDGDNQASIRADVAWAARHALGAHGANCCQHLSVYADWACAWMDVQLKLVRAISILTIGTAGRSPGEVTVSGPLLPPLLPLWSSLKGLSGLHSPSPEVQMSAVQLLQEAILAVNATSTSAVDTLMELGPVDAALLTHAVAEPNAGLQGAAAGELLGRPFEGDDMKTDVAVPVAAGGGAGGSGGGSGSADVSAWTVCREFACNLAATDNDPRVVAAALRAAAALLLLCRDQCNAREWRQLAESVLTAAGRAKCGEVWSAAEAFTKQHYSHPGWRAAHRNLWATLCAAAAEPEGPLLGAAAAVNLCTIAATAAALEAAAAAVAGTAAATSPLLQDGTSAEVDGNVAAEAKAGAAAKVGAGFEVMNVMVSLAACISDAARHGGRVSEPMAVVGSELPSANLNPSGSGSDSFELVADRQRQQHLGMQWWAFRGVVAVATASQSGDGGTGSGNTATAAASPHAAAAAGSYAWTVPAEAAAAEEASAAAEEVKEECLSAEQACALAAAAQAACCSLGCLLTRTGALEVLEALVSRAEGAPLALSHGSQREDCSTGQGSDQKQEQLRSKPGGKLAVSRAGLLAAAAAVAFGAVRKLSLGFGSQAVAAAASVANAASATASISGQDKPPAAGRGGVMGALGVGTEEGTTVSQMETAVRGAKLLRRIAALVQDPEKLLFSEVGGAPASPTEPAVAAAARHHDMAVGAGLRILQILLLAALPAPLVVASVVAEYGGDGSGGDDGTRSEAGGGLDAGGAAKGPATSASSRSGIPHHGGEGGGGGGGGQGEANLGTAGDAPSYSQSGSRRRPNVIIEELPDSISSSSSDGNGDTGSSLEHARRVAGEWRQQQQALVPELVLLCATYAPVGPAAQPSAATVSVAMAADSGLPPPPADVFTPWAGVSGGVGTAAEELLAVLHRRVHPQPAPSRALRNTAAAAAAGAASLTLMPLQLVSEQDTLAACLPVLLRQCIRPIVVQRHVQSLEEGPIRPYTGPDTFTRAVAARRLAWLMMRSRHPFVGEALKISLPAVLACCDDPAPGVVQYGVAALHAAAVECLAADLCWQRELLIEQARRLVVGCQEVIWPLACPAAVAIVRRIEGKDPRATGYHRLTSDLLTEIERQAHVPVRRLTFMPAFGYLLAGLGLTSLRYTSRLMPLLLEWLHAHDARTRVAALQLLAAVVRATWPRVAAHARVLWRHMLVVMIQADPGEMETGFIRKEKLWEKIRHDVEVSEPQGSHGSETHKEGETRGTCRVARWGHGEGEGGEEAAMALEVCALLLACAREQVLGFEPAEAGLPAGLQRLHQLLLQRLLHRTECGPAA</sequence>
<dbReference type="OrthoDB" id="549381at2759"/>
<evidence type="ECO:0000256" key="1">
    <source>
        <dbReference type="SAM" id="MobiDB-lite"/>
    </source>
</evidence>
<reference evidence="2" key="1">
    <citation type="journal article" date="2021" name="Proc. Natl. Acad. Sci. U.S.A.">
        <title>Three genomes in the algal genus Volvox reveal the fate of a haploid sex-determining region after a transition to homothallism.</title>
        <authorList>
            <person name="Yamamoto K."/>
            <person name="Hamaji T."/>
            <person name="Kawai-Toyooka H."/>
            <person name="Matsuzaki R."/>
            <person name="Takahashi F."/>
            <person name="Nishimura Y."/>
            <person name="Kawachi M."/>
            <person name="Noguchi H."/>
            <person name="Minakuchi Y."/>
            <person name="Umen J.G."/>
            <person name="Toyoda A."/>
            <person name="Nozaki H."/>
        </authorList>
    </citation>
    <scope>NUCLEOTIDE SEQUENCE</scope>
    <source>
        <strain evidence="3">NIES-3785</strain>
        <strain evidence="2">NIES-3786</strain>
    </source>
</reference>
<name>A0A8J4CQ41_9CHLO</name>
<dbReference type="PANTHER" id="PTHR14873">
    <property type="entry name" value="OS06G0694100 PROTEIN"/>
    <property type="match status" value="1"/>
</dbReference>
<protein>
    <submittedName>
        <fullName evidence="2">Uncharacterized protein</fullName>
    </submittedName>
</protein>
<organism evidence="2 4">
    <name type="scientific">Volvox reticuliferus</name>
    <dbReference type="NCBI Taxonomy" id="1737510"/>
    <lineage>
        <taxon>Eukaryota</taxon>
        <taxon>Viridiplantae</taxon>
        <taxon>Chlorophyta</taxon>
        <taxon>core chlorophytes</taxon>
        <taxon>Chlorophyceae</taxon>
        <taxon>CS clade</taxon>
        <taxon>Chlamydomonadales</taxon>
        <taxon>Volvocaceae</taxon>
        <taxon>Volvox</taxon>
    </lineage>
</organism>
<feature type="region of interest" description="Disordered" evidence="1">
    <location>
        <begin position="823"/>
        <end position="895"/>
    </location>
</feature>
<dbReference type="InterPro" id="IPR011989">
    <property type="entry name" value="ARM-like"/>
</dbReference>
<feature type="compositionally biased region" description="Gly residues" evidence="1">
    <location>
        <begin position="864"/>
        <end position="874"/>
    </location>
</feature>
<feature type="compositionally biased region" description="Gly residues" evidence="1">
    <location>
        <begin position="835"/>
        <end position="845"/>
    </location>
</feature>